<dbReference type="PANTHER" id="PTHR20930:SF0">
    <property type="entry name" value="PROTEIN ILRUN"/>
    <property type="match status" value="1"/>
</dbReference>
<feature type="domain" description="PB1" evidence="3">
    <location>
        <begin position="1"/>
        <end position="78"/>
    </location>
</feature>
<feature type="region of interest" description="Disordered" evidence="1">
    <location>
        <begin position="445"/>
        <end position="466"/>
    </location>
</feature>
<dbReference type="InterPro" id="IPR000270">
    <property type="entry name" value="PB1_dom"/>
</dbReference>
<feature type="region of interest" description="Disordered" evidence="1">
    <location>
        <begin position="283"/>
        <end position="302"/>
    </location>
</feature>
<feature type="domain" description="UBA" evidence="2">
    <location>
        <begin position="402"/>
        <end position="444"/>
    </location>
</feature>
<gene>
    <name evidence="4" type="ORF">BC936DRAFT_148996</name>
</gene>
<dbReference type="SMART" id="SM00666">
    <property type="entry name" value="PB1"/>
    <property type="match status" value="1"/>
</dbReference>
<dbReference type="PANTHER" id="PTHR20930">
    <property type="entry name" value="OVARIAN CARCINOMA ANTIGEN CA125-RELATED"/>
    <property type="match status" value="1"/>
</dbReference>
<feature type="region of interest" description="Disordered" evidence="1">
    <location>
        <begin position="102"/>
        <end position="163"/>
    </location>
</feature>
<feature type="compositionally biased region" description="Basic and acidic residues" evidence="1">
    <location>
        <begin position="139"/>
        <end position="154"/>
    </location>
</feature>
<comment type="caution">
    <text evidence="4">The sequence shown here is derived from an EMBL/GenBank/DDBJ whole genome shotgun (WGS) entry which is preliminary data.</text>
</comment>
<dbReference type="OrthoDB" id="1594986at2759"/>
<accession>A0A433D1T4</accession>
<evidence type="ECO:0000259" key="2">
    <source>
        <dbReference type="PROSITE" id="PS50030"/>
    </source>
</evidence>
<dbReference type="Gene3D" id="3.10.20.90">
    <property type="entry name" value="Phosphatidylinositol 3-kinase Catalytic Subunit, Chain A, domain 1"/>
    <property type="match status" value="1"/>
</dbReference>
<dbReference type="SUPFAM" id="SSF54277">
    <property type="entry name" value="CAD &amp; PB1 domains"/>
    <property type="match status" value="1"/>
</dbReference>
<dbReference type="AlphaFoldDB" id="A0A433D1T4"/>
<name>A0A433D1T4_9FUNG</name>
<dbReference type="InterPro" id="IPR053793">
    <property type="entry name" value="PB1-like"/>
</dbReference>
<dbReference type="InterPro" id="IPR015940">
    <property type="entry name" value="UBA"/>
</dbReference>
<evidence type="ECO:0000313" key="4">
    <source>
        <dbReference type="EMBL" id="RUP44798.1"/>
    </source>
</evidence>
<dbReference type="Gene3D" id="1.10.8.10">
    <property type="entry name" value="DNA helicase RuvA subunit, C-terminal domain"/>
    <property type="match status" value="1"/>
</dbReference>
<dbReference type="EMBL" id="RBNI01008322">
    <property type="protein sequence ID" value="RUP44798.1"/>
    <property type="molecule type" value="Genomic_DNA"/>
</dbReference>
<protein>
    <recommendedName>
        <fullName evidence="6">UBA domain-containing protein</fullName>
    </recommendedName>
</protein>
<organism evidence="4 5">
    <name type="scientific">Jimgerdemannia flammicorona</name>
    <dbReference type="NCBI Taxonomy" id="994334"/>
    <lineage>
        <taxon>Eukaryota</taxon>
        <taxon>Fungi</taxon>
        <taxon>Fungi incertae sedis</taxon>
        <taxon>Mucoromycota</taxon>
        <taxon>Mucoromycotina</taxon>
        <taxon>Endogonomycetes</taxon>
        <taxon>Endogonales</taxon>
        <taxon>Endogonaceae</taxon>
        <taxon>Jimgerdemannia</taxon>
    </lineage>
</organism>
<evidence type="ECO:0008006" key="6">
    <source>
        <dbReference type="Google" id="ProtNLM"/>
    </source>
</evidence>
<evidence type="ECO:0000313" key="5">
    <source>
        <dbReference type="Proteomes" id="UP000268093"/>
    </source>
</evidence>
<sequence length="466" mass="52091">MTTIKIINGPTARRITVTPTTEWSTLSRTLSTLFNLPVASTPSLSYTDVDDDTVTLDTTAELQDAIAQGTTRFRLNDSPNAGEWVLEGTETPRTVADTASVRSGIEGLSLEEPKAPPKYSTTVEEEEEKEVEDQANSVEKGKQKEKMIPDEETKQQQQPEEEQAPFVKIAQQLERLCEQFRDVLEQNPELVATAHELMDQVNRNVSVDIDEFASWLNGRREGATSGSSAAPFDFFVQLSGRPVLGAHPFFGGYPGWHNRGFGGHPGWHRGGFRGGRCGPWGRGGCPGRSQPEEQQPLTEEEKAARAERCRAWKEARGAHCQRRCGGDSDKALTEEEKAAHAEKVRAWKEAYCQRRGESQPESTEEELKAWAEQIKAWKAARAAQWGRLWEEHLGQAQGQELSTEELKSKIGQLNDMGFFDEDVEELLKRYNGNVERVVEIMVQRQNTAPQSAPVAQDEEMATPYSF</sequence>
<proteinExistence type="predicted"/>
<dbReference type="Proteomes" id="UP000268093">
    <property type="component" value="Unassembled WGS sequence"/>
</dbReference>
<dbReference type="SMART" id="SM00165">
    <property type="entry name" value="UBA"/>
    <property type="match status" value="1"/>
</dbReference>
<dbReference type="InterPro" id="IPR009060">
    <property type="entry name" value="UBA-like_sf"/>
</dbReference>
<reference evidence="4 5" key="1">
    <citation type="journal article" date="2018" name="New Phytol.">
        <title>Phylogenomics of Endogonaceae and evolution of mycorrhizas within Mucoromycota.</title>
        <authorList>
            <person name="Chang Y."/>
            <person name="Desiro A."/>
            <person name="Na H."/>
            <person name="Sandor L."/>
            <person name="Lipzen A."/>
            <person name="Clum A."/>
            <person name="Barry K."/>
            <person name="Grigoriev I.V."/>
            <person name="Martin F.M."/>
            <person name="Stajich J.E."/>
            <person name="Smith M.E."/>
            <person name="Bonito G."/>
            <person name="Spatafora J.W."/>
        </authorList>
    </citation>
    <scope>NUCLEOTIDE SEQUENCE [LARGE SCALE GENOMIC DNA]</scope>
    <source>
        <strain evidence="4 5">GMNB39</strain>
    </source>
</reference>
<dbReference type="PROSITE" id="PS51745">
    <property type="entry name" value="PB1"/>
    <property type="match status" value="1"/>
</dbReference>
<dbReference type="Pfam" id="PF00564">
    <property type="entry name" value="PB1"/>
    <property type="match status" value="1"/>
</dbReference>
<evidence type="ECO:0000256" key="1">
    <source>
        <dbReference type="SAM" id="MobiDB-lite"/>
    </source>
</evidence>
<evidence type="ECO:0000259" key="3">
    <source>
        <dbReference type="PROSITE" id="PS51745"/>
    </source>
</evidence>
<dbReference type="SUPFAM" id="SSF46934">
    <property type="entry name" value="UBA-like"/>
    <property type="match status" value="1"/>
</dbReference>
<dbReference type="PROSITE" id="PS50030">
    <property type="entry name" value="UBA"/>
    <property type="match status" value="1"/>
</dbReference>
<keyword evidence="5" id="KW-1185">Reference proteome</keyword>
<feature type="compositionally biased region" description="Acidic residues" evidence="1">
    <location>
        <begin position="123"/>
        <end position="133"/>
    </location>
</feature>